<gene>
    <name evidence="1" type="ORF">PSON_ATCC_30995.1.T0150227</name>
</gene>
<dbReference type="EMBL" id="CAJJDN010000015">
    <property type="protein sequence ID" value="CAD8061288.1"/>
    <property type="molecule type" value="Genomic_DNA"/>
</dbReference>
<dbReference type="AlphaFoldDB" id="A0A8S1L0P7"/>
<protein>
    <submittedName>
        <fullName evidence="1">Uncharacterized protein</fullName>
    </submittedName>
</protein>
<keyword evidence="2" id="KW-1185">Reference proteome</keyword>
<name>A0A8S1L0P7_9CILI</name>
<comment type="caution">
    <text evidence="1">The sequence shown here is derived from an EMBL/GenBank/DDBJ whole genome shotgun (WGS) entry which is preliminary data.</text>
</comment>
<evidence type="ECO:0000313" key="1">
    <source>
        <dbReference type="EMBL" id="CAD8061288.1"/>
    </source>
</evidence>
<sequence>MAIFRALQIKFRKAAFGKHPLKNAKTAAQILLKSKTFQDFKNKCQQIKYDNQLRRSKESQILQYIF</sequence>
<reference evidence="1" key="1">
    <citation type="submission" date="2021-01" db="EMBL/GenBank/DDBJ databases">
        <authorList>
            <consortium name="Genoscope - CEA"/>
            <person name="William W."/>
        </authorList>
    </citation>
    <scope>NUCLEOTIDE SEQUENCE</scope>
</reference>
<proteinExistence type="predicted"/>
<evidence type="ECO:0000313" key="2">
    <source>
        <dbReference type="Proteomes" id="UP000692954"/>
    </source>
</evidence>
<accession>A0A8S1L0P7</accession>
<dbReference type="Proteomes" id="UP000692954">
    <property type="component" value="Unassembled WGS sequence"/>
</dbReference>
<organism evidence="1 2">
    <name type="scientific">Paramecium sonneborni</name>
    <dbReference type="NCBI Taxonomy" id="65129"/>
    <lineage>
        <taxon>Eukaryota</taxon>
        <taxon>Sar</taxon>
        <taxon>Alveolata</taxon>
        <taxon>Ciliophora</taxon>
        <taxon>Intramacronucleata</taxon>
        <taxon>Oligohymenophorea</taxon>
        <taxon>Peniculida</taxon>
        <taxon>Parameciidae</taxon>
        <taxon>Paramecium</taxon>
    </lineage>
</organism>